<feature type="signal peptide" evidence="1">
    <location>
        <begin position="1"/>
        <end position="19"/>
    </location>
</feature>
<dbReference type="KEGG" id="chyd:H4K34_14125"/>
<dbReference type="InterPro" id="IPR008969">
    <property type="entry name" value="CarboxyPept-like_regulatory"/>
</dbReference>
<proteinExistence type="predicted"/>
<dbReference type="SUPFAM" id="SSF56935">
    <property type="entry name" value="Porins"/>
    <property type="match status" value="1"/>
</dbReference>
<keyword evidence="4" id="KW-1185">Reference proteome</keyword>
<evidence type="ECO:0000256" key="1">
    <source>
        <dbReference type="SAM" id="SignalP"/>
    </source>
</evidence>
<keyword evidence="1" id="KW-0732">Signal</keyword>
<gene>
    <name evidence="3" type="ORF">H4K34_14125</name>
</gene>
<organism evidence="3 4">
    <name type="scientific">Croceimicrobium hydrocarbonivorans</name>
    <dbReference type="NCBI Taxonomy" id="2761580"/>
    <lineage>
        <taxon>Bacteria</taxon>
        <taxon>Pseudomonadati</taxon>
        <taxon>Bacteroidota</taxon>
        <taxon>Flavobacteriia</taxon>
        <taxon>Flavobacteriales</taxon>
        <taxon>Owenweeksiaceae</taxon>
        <taxon>Croceimicrobium</taxon>
    </lineage>
</organism>
<evidence type="ECO:0000313" key="4">
    <source>
        <dbReference type="Proteomes" id="UP000516305"/>
    </source>
</evidence>
<dbReference type="SUPFAM" id="SSF49464">
    <property type="entry name" value="Carboxypeptidase regulatory domain-like"/>
    <property type="match status" value="1"/>
</dbReference>
<sequence length="828" mass="94609">MRLVLSALSLLLFSQYAWAQTQIFGRISDVDNIPIDGARVGIGDYYTLTDEEGKYELDVIPGKKLMVYFANYNYQPDTTYINLAKGEKKEINRQLKLLKNELGVIDIVDRKGRFDNQVDVSVKSIESFVGPNSGVEGIIKTLPGVSSYSELSSQYSVRGGNFDENLVYVNGIEVYRPFLVRNGQQEGMSFVNSSMVSNVRFSAGGFEARYGDKMASVLDITYRKPKEFGLSLEGSLLGGNLVYEDRFAKDRVSALIGARYRTNQLLLGSLDTEADFKPQFTDIQAYITYDITDEWELSFLGNYSRNLYQVVPQSRTTDFGTIQESLRLNVFFDGREDYDFTTRFAALGLTNRPKKNMRLTYQASVFQTTEQEYFDVLGAYRLGELNTNLGSDQFGEISFTRSIGGFQNYARNYLDAIVANLSHSGLLDQGDVTWRWGAKVQMEDIIDRYKEWERIDSAGYNVPDGSGFNYDSLIVDTWDSLGNPVAGNVYTSILQEDELNLFESFASKISVNSVRATAYVERSQIIPLDSLGDLFYNIGIRNQYWSFNNQNVISPRASISFKPNWESDMVFRFATGFYYQPPFYREMRNLEGGLNENIRAQRSIHFVLGHDYNLRIWNRPFKMVTEVYYKDFGQLIPYDMDNVRIRYRAVNNAKGYATGIDYRINGEFVPGIDSWASLSIMTIREDIEGDGAGYLPRPTDQRLNFKIFFQDYLPNDPTFRVSMTLAYGTGLPFGPPQATAEERVFRLPDYRRVDIGFSKVIKSEGREHKWKVLNNFSSLWVGVEVFNLLDITNTISYLWVKDISTAREYAVPNYLTPRLLNVKLVAKI</sequence>
<dbReference type="AlphaFoldDB" id="A0A7H0VCQ8"/>
<feature type="domain" description="TonB-dependent receptor plug" evidence="2">
    <location>
        <begin position="121"/>
        <end position="213"/>
    </location>
</feature>
<dbReference type="InterPro" id="IPR037066">
    <property type="entry name" value="Plug_dom_sf"/>
</dbReference>
<protein>
    <submittedName>
        <fullName evidence="3">TonB-dependent receptor</fullName>
    </submittedName>
</protein>
<name>A0A7H0VCQ8_9FLAO</name>
<dbReference type="Gene3D" id="2.60.40.1120">
    <property type="entry name" value="Carboxypeptidase-like, regulatory domain"/>
    <property type="match status" value="1"/>
</dbReference>
<evidence type="ECO:0000259" key="2">
    <source>
        <dbReference type="Pfam" id="PF07715"/>
    </source>
</evidence>
<feature type="chain" id="PRO_5029018978" evidence="1">
    <location>
        <begin position="20"/>
        <end position="828"/>
    </location>
</feature>
<keyword evidence="3" id="KW-0675">Receptor</keyword>
<reference evidence="3 4" key="1">
    <citation type="submission" date="2020-08" db="EMBL/GenBank/DDBJ databases">
        <title>Croceimicrobium hydrocarbonivorans gen. nov., sp. nov., a novel marine bacterium isolated from a bacterial consortium that degrades polyethylene terephthalate.</title>
        <authorList>
            <person name="Liu R."/>
        </authorList>
    </citation>
    <scope>NUCLEOTIDE SEQUENCE [LARGE SCALE GENOMIC DNA]</scope>
    <source>
        <strain evidence="3 4">A20-9</strain>
    </source>
</reference>
<dbReference type="RefSeq" id="WP_210758038.1">
    <property type="nucleotide sequence ID" value="NZ_CP060139.1"/>
</dbReference>
<dbReference type="EMBL" id="CP060139">
    <property type="protein sequence ID" value="QNR23506.1"/>
    <property type="molecule type" value="Genomic_DNA"/>
</dbReference>
<dbReference type="Pfam" id="PF07715">
    <property type="entry name" value="Plug"/>
    <property type="match status" value="1"/>
</dbReference>
<dbReference type="InterPro" id="IPR012910">
    <property type="entry name" value="Plug_dom"/>
</dbReference>
<accession>A0A7H0VCQ8</accession>
<evidence type="ECO:0000313" key="3">
    <source>
        <dbReference type="EMBL" id="QNR23506.1"/>
    </source>
</evidence>
<dbReference type="Gene3D" id="2.170.130.10">
    <property type="entry name" value="TonB-dependent receptor, plug domain"/>
    <property type="match status" value="1"/>
</dbReference>
<dbReference type="Proteomes" id="UP000516305">
    <property type="component" value="Chromosome"/>
</dbReference>